<dbReference type="Gene3D" id="1.10.10.10">
    <property type="entry name" value="Winged helix-like DNA-binding domain superfamily/Winged helix DNA-binding domain"/>
    <property type="match status" value="1"/>
</dbReference>
<dbReference type="PROSITE" id="PS50043">
    <property type="entry name" value="HTH_LUXR_2"/>
    <property type="match status" value="1"/>
</dbReference>
<comment type="caution">
    <text evidence="5">The sequence shown here is derived from an EMBL/GenBank/DDBJ whole genome shotgun (WGS) entry which is preliminary data.</text>
</comment>
<dbReference type="PROSITE" id="PS00622">
    <property type="entry name" value="HTH_LUXR_1"/>
    <property type="match status" value="1"/>
</dbReference>
<organism evidence="5 6">
    <name type="scientific">Hymenobacter citatus</name>
    <dbReference type="NCBI Taxonomy" id="2763506"/>
    <lineage>
        <taxon>Bacteria</taxon>
        <taxon>Pseudomonadati</taxon>
        <taxon>Bacteroidota</taxon>
        <taxon>Cytophagia</taxon>
        <taxon>Cytophagales</taxon>
        <taxon>Hymenobacteraceae</taxon>
        <taxon>Hymenobacter</taxon>
    </lineage>
</organism>
<evidence type="ECO:0000256" key="2">
    <source>
        <dbReference type="ARBA" id="ARBA00023125"/>
    </source>
</evidence>
<dbReference type="PANTHER" id="PTHR44688">
    <property type="entry name" value="DNA-BINDING TRANSCRIPTIONAL ACTIVATOR DEVR_DOSR"/>
    <property type="match status" value="1"/>
</dbReference>
<evidence type="ECO:0000259" key="4">
    <source>
        <dbReference type="PROSITE" id="PS50043"/>
    </source>
</evidence>
<name>A0ABR7MFF2_9BACT</name>
<dbReference type="Proteomes" id="UP000622017">
    <property type="component" value="Unassembled WGS sequence"/>
</dbReference>
<evidence type="ECO:0000256" key="1">
    <source>
        <dbReference type="ARBA" id="ARBA00023015"/>
    </source>
</evidence>
<reference evidence="5 6" key="1">
    <citation type="submission" date="2020-08" db="EMBL/GenBank/DDBJ databases">
        <title>Hymenobacter sp.</title>
        <authorList>
            <person name="Kim M.K."/>
        </authorList>
    </citation>
    <scope>NUCLEOTIDE SEQUENCE [LARGE SCALE GENOMIC DNA]</scope>
    <source>
        <strain evidence="5 6">BT507</strain>
    </source>
</reference>
<sequence length="185" mass="21020">MSAMGLTKLNTTLPELTAMREEYYSRYFNADEAHEYVPQVADLLERNDLNYSLTLFQQVRTGPQRSYELHLSTVRILAQGNQGQPLLTICLSCILDPDCHINTKAQRLLDENAFLRAQSARFASLTNRERQVLACICRGQSSGDIAENLFISVQTVDTHRRNLRQKLGTTSAYELGQYARAFDLL</sequence>
<accession>A0ABR7MFF2</accession>
<feature type="domain" description="HTH luxR-type" evidence="4">
    <location>
        <begin position="118"/>
        <end position="183"/>
    </location>
</feature>
<keyword evidence="1" id="KW-0805">Transcription regulation</keyword>
<dbReference type="CDD" id="cd06170">
    <property type="entry name" value="LuxR_C_like"/>
    <property type="match status" value="1"/>
</dbReference>
<dbReference type="InterPro" id="IPR016032">
    <property type="entry name" value="Sig_transdc_resp-reg_C-effctor"/>
</dbReference>
<dbReference type="PRINTS" id="PR00038">
    <property type="entry name" value="HTHLUXR"/>
</dbReference>
<dbReference type="EMBL" id="JACSCY010000001">
    <property type="protein sequence ID" value="MBC6609663.1"/>
    <property type="molecule type" value="Genomic_DNA"/>
</dbReference>
<keyword evidence="2" id="KW-0238">DNA-binding</keyword>
<evidence type="ECO:0000256" key="3">
    <source>
        <dbReference type="ARBA" id="ARBA00023163"/>
    </source>
</evidence>
<keyword evidence="3" id="KW-0804">Transcription</keyword>
<evidence type="ECO:0000313" key="5">
    <source>
        <dbReference type="EMBL" id="MBC6609663.1"/>
    </source>
</evidence>
<dbReference type="SMART" id="SM00421">
    <property type="entry name" value="HTH_LUXR"/>
    <property type="match status" value="1"/>
</dbReference>
<proteinExistence type="predicted"/>
<evidence type="ECO:0000313" key="6">
    <source>
        <dbReference type="Proteomes" id="UP000622017"/>
    </source>
</evidence>
<dbReference type="SUPFAM" id="SSF46894">
    <property type="entry name" value="C-terminal effector domain of the bipartite response regulators"/>
    <property type="match status" value="1"/>
</dbReference>
<dbReference type="InterPro" id="IPR036388">
    <property type="entry name" value="WH-like_DNA-bd_sf"/>
</dbReference>
<dbReference type="InterPro" id="IPR000792">
    <property type="entry name" value="Tscrpt_reg_LuxR_C"/>
</dbReference>
<dbReference type="Pfam" id="PF00196">
    <property type="entry name" value="GerE"/>
    <property type="match status" value="1"/>
</dbReference>
<dbReference type="PANTHER" id="PTHR44688:SF16">
    <property type="entry name" value="DNA-BINDING TRANSCRIPTIONAL ACTIVATOR DEVR_DOSR"/>
    <property type="match status" value="1"/>
</dbReference>
<protein>
    <submittedName>
        <fullName evidence="5">Helix-turn-helix transcriptional regulator</fullName>
    </submittedName>
</protein>
<gene>
    <name evidence="5" type="ORF">H8B15_01935</name>
</gene>
<keyword evidence="6" id="KW-1185">Reference proteome</keyword>